<evidence type="ECO:0000313" key="3">
    <source>
        <dbReference type="Proteomes" id="UP000002357"/>
    </source>
</evidence>
<reference evidence="2 3" key="1">
    <citation type="journal article" date="2010" name="Genome Biol. Evol.">
        <title>The sequence of a 1.8-mb bacterial linear plasmid reveals a rich evolutionary reservoir of secondary metabolic pathways.</title>
        <authorList>
            <person name="Medema M.H."/>
            <person name="Trefzer A."/>
            <person name="Kovalchuk A."/>
            <person name="van den Berg M."/>
            <person name="Mueller U."/>
            <person name="Heijne W."/>
            <person name="Wu L."/>
            <person name="Alam M.T."/>
            <person name="Ronning C.M."/>
            <person name="Nierman W.C."/>
            <person name="Bovenberg R.A.L."/>
            <person name="Breitling R."/>
            <person name="Takano E."/>
        </authorList>
    </citation>
    <scope>NUCLEOTIDE SEQUENCE [LARGE SCALE GENOMIC DNA]</scope>
    <source>
        <strain evidence="3">ATCC 27064 / DSM 738 / JCM 4710 / NBRC 13307 / NCIMB 12785 / NRRL 3585 / VKM Ac-602</strain>
    </source>
</reference>
<name>E2Q2T4_STRCL</name>
<keyword evidence="3" id="KW-1185">Reference proteome</keyword>
<dbReference type="AlphaFoldDB" id="E2Q2T4"/>
<protein>
    <submittedName>
        <fullName evidence="2">Uncharacterized protein</fullName>
    </submittedName>
</protein>
<feature type="region of interest" description="Disordered" evidence="1">
    <location>
        <begin position="127"/>
        <end position="150"/>
    </location>
</feature>
<organism evidence="2 3">
    <name type="scientific">Streptomyces clavuligerus</name>
    <dbReference type="NCBI Taxonomy" id="1901"/>
    <lineage>
        <taxon>Bacteria</taxon>
        <taxon>Bacillati</taxon>
        <taxon>Actinomycetota</taxon>
        <taxon>Actinomycetes</taxon>
        <taxon>Kitasatosporales</taxon>
        <taxon>Streptomycetaceae</taxon>
        <taxon>Streptomyces</taxon>
    </lineage>
</organism>
<dbReference type="Proteomes" id="UP000002357">
    <property type="component" value="Chromosome"/>
</dbReference>
<evidence type="ECO:0000256" key="1">
    <source>
        <dbReference type="SAM" id="MobiDB-lite"/>
    </source>
</evidence>
<sequence>MPSDPEATLILRCSEWSAGRTVGSSRRDVRRCRTASHRVPRGAKRHLYRGVTRDPERFRCHPGHPVRPGGGDRTGARARSANLKGKSATLRLVPGPGASGCSVRGDTFGRRKVANAAESRDRLHGSWPNVSGVASRRAQTSPFRRSGRPGTCAIRPARVDYGQRHAYARGRSIYRT</sequence>
<accession>E2Q2T4</accession>
<evidence type="ECO:0000313" key="2">
    <source>
        <dbReference type="EMBL" id="EFG06687.1"/>
    </source>
</evidence>
<gene>
    <name evidence="2" type="ORF">SCLAV_1612</name>
</gene>
<dbReference type="EMBL" id="CM000913">
    <property type="protein sequence ID" value="EFG06687.1"/>
    <property type="molecule type" value="Genomic_DNA"/>
</dbReference>
<proteinExistence type="predicted"/>